<dbReference type="PANTHER" id="PTHR16151:SF2">
    <property type="entry name" value="HAUS AUGMIN-LIKE COMPLEX SUBUNIT 6"/>
    <property type="match status" value="1"/>
</dbReference>
<feature type="domain" description="HAUS augmin-like complex subunit 6 N-terminal" evidence="2">
    <location>
        <begin position="23"/>
        <end position="203"/>
    </location>
</feature>
<dbReference type="Proteomes" id="UP001220324">
    <property type="component" value="Unassembled WGS sequence"/>
</dbReference>
<gene>
    <name evidence="3" type="ORF">N7494_012364</name>
</gene>
<comment type="caution">
    <text evidence="3">The sequence shown here is derived from an EMBL/GenBank/DDBJ whole genome shotgun (WGS) entry which is preliminary data.</text>
</comment>
<name>A0AAD6CLI9_9EURO</name>
<reference evidence="3 4" key="1">
    <citation type="journal article" date="2023" name="IMA Fungus">
        <title>Comparative genomic study of the Penicillium genus elucidates a diverse pangenome and 15 lateral gene transfer events.</title>
        <authorList>
            <person name="Petersen C."/>
            <person name="Sorensen T."/>
            <person name="Nielsen M.R."/>
            <person name="Sondergaard T.E."/>
            <person name="Sorensen J.L."/>
            <person name="Fitzpatrick D.A."/>
            <person name="Frisvad J.C."/>
            <person name="Nielsen K.L."/>
        </authorList>
    </citation>
    <scope>NUCLEOTIDE SEQUENCE [LARGE SCALE GENOMIC DNA]</scope>
    <source>
        <strain evidence="3 4">IBT 35679</strain>
    </source>
</reference>
<proteinExistence type="predicted"/>
<evidence type="ECO:0000313" key="4">
    <source>
        <dbReference type="Proteomes" id="UP001220324"/>
    </source>
</evidence>
<sequence length="584" mass="65911">MAASRPARPKPLDWSGPSYLTVFVRNLKLLQLDQRDDWPEITLRGLSSSSANQRQRIRLVEWALYHLFAIWDPEGTQNKLRPFFPPLEPLQSVNLRAALFRALTELKKNGDLGRETILRKTMLDDCKGEKFDELLAVFSTAVLRKLLAMSATDTLWNSATKLSMANAISPGGRRAQVHEAYEQFSQLLDNKKIELSERANKQDQNLGQTQVDPDTLARELRANWLGSEEWATALLNGGAQGSTDAFLELPFSQAWARATNSSVADLSAGAKQDLVVDLEARVLRLRSRLRRWHEFNESIRKERDQNGSSASAKPQEPRLLFRDHQPLTVASISKAVRQPADRGRVLKDADRSFMSTVNEAIIRINGKPRNEMSRNLPDKSIKVNPLPVRPKSANYQSTSSSESETEPPMPQVPRSTYLSSMAPSPEPETTRAMNPTPIVRLTPEPESQLDESDFEPVKPSISHYKLTERTRKSMSLVPPPQTHESRPRQRRGPRPSLPVNQFETPRKASEPITRSGASTPQDKLFEEDAEYASIFKSRPRVALSPISSPAVHISPELDQDEFDLEYDKAEWRDVDSPLATARYR</sequence>
<accession>A0AAD6CLI9</accession>
<dbReference type="InterPro" id="IPR026797">
    <property type="entry name" value="HAUS_6"/>
</dbReference>
<dbReference type="EMBL" id="JAQIZZ010000008">
    <property type="protein sequence ID" value="KAJ5525714.1"/>
    <property type="molecule type" value="Genomic_DNA"/>
</dbReference>
<dbReference type="Pfam" id="PF14661">
    <property type="entry name" value="HAUS6_N"/>
    <property type="match status" value="1"/>
</dbReference>
<dbReference type="AlphaFoldDB" id="A0AAD6CLI9"/>
<evidence type="ECO:0000313" key="3">
    <source>
        <dbReference type="EMBL" id="KAJ5525714.1"/>
    </source>
</evidence>
<dbReference type="GO" id="GO:1990498">
    <property type="term" value="C:mitotic spindle microtubule"/>
    <property type="evidence" value="ECO:0007669"/>
    <property type="project" value="TreeGrafter"/>
</dbReference>
<dbReference type="InterPro" id="IPR028163">
    <property type="entry name" value="HAUS_6_N"/>
</dbReference>
<dbReference type="PANTHER" id="PTHR16151">
    <property type="entry name" value="HAUS AUGMIN-LIKE COMPLEX SUBUNIT 6"/>
    <property type="match status" value="1"/>
</dbReference>
<keyword evidence="4" id="KW-1185">Reference proteome</keyword>
<feature type="compositionally biased region" description="Basic and acidic residues" evidence="1">
    <location>
        <begin position="368"/>
        <end position="381"/>
    </location>
</feature>
<dbReference type="GO" id="GO:0008017">
    <property type="term" value="F:microtubule binding"/>
    <property type="evidence" value="ECO:0007669"/>
    <property type="project" value="TreeGrafter"/>
</dbReference>
<dbReference type="GO" id="GO:0070652">
    <property type="term" value="C:HAUS complex"/>
    <property type="evidence" value="ECO:0007669"/>
    <property type="project" value="InterPro"/>
</dbReference>
<feature type="region of interest" description="Disordered" evidence="1">
    <location>
        <begin position="368"/>
        <end position="525"/>
    </location>
</feature>
<dbReference type="GO" id="GO:0051225">
    <property type="term" value="P:spindle assembly"/>
    <property type="evidence" value="ECO:0007669"/>
    <property type="project" value="InterPro"/>
</dbReference>
<evidence type="ECO:0000256" key="1">
    <source>
        <dbReference type="SAM" id="MobiDB-lite"/>
    </source>
</evidence>
<protein>
    <recommendedName>
        <fullName evidence="2">HAUS augmin-like complex subunit 6 N-terminal domain-containing protein</fullName>
    </recommendedName>
</protein>
<feature type="compositionally biased region" description="Polar residues" evidence="1">
    <location>
        <begin position="413"/>
        <end position="422"/>
    </location>
</feature>
<evidence type="ECO:0000259" key="2">
    <source>
        <dbReference type="Pfam" id="PF14661"/>
    </source>
</evidence>
<organism evidence="3 4">
    <name type="scientific">Penicillium frequentans</name>
    <dbReference type="NCBI Taxonomy" id="3151616"/>
    <lineage>
        <taxon>Eukaryota</taxon>
        <taxon>Fungi</taxon>
        <taxon>Dikarya</taxon>
        <taxon>Ascomycota</taxon>
        <taxon>Pezizomycotina</taxon>
        <taxon>Eurotiomycetes</taxon>
        <taxon>Eurotiomycetidae</taxon>
        <taxon>Eurotiales</taxon>
        <taxon>Aspergillaceae</taxon>
        <taxon>Penicillium</taxon>
    </lineage>
</organism>